<protein>
    <submittedName>
        <fullName evidence="2">Uncharacterized protein</fullName>
    </submittedName>
</protein>
<keyword evidence="1" id="KW-0732">Signal</keyword>
<feature type="signal peptide" evidence="1">
    <location>
        <begin position="1"/>
        <end position="24"/>
    </location>
</feature>
<gene>
    <name evidence="2" type="ORF">UJA718_LOCUS42644</name>
</gene>
<accession>A0A821R403</accession>
<dbReference type="EMBL" id="CAJOBP010055639">
    <property type="protein sequence ID" value="CAF4831627.1"/>
    <property type="molecule type" value="Genomic_DNA"/>
</dbReference>
<feature type="non-terminal residue" evidence="2">
    <location>
        <position position="86"/>
    </location>
</feature>
<reference evidence="2" key="1">
    <citation type="submission" date="2021-02" db="EMBL/GenBank/DDBJ databases">
        <authorList>
            <person name="Nowell W R."/>
        </authorList>
    </citation>
    <scope>NUCLEOTIDE SEQUENCE</scope>
</reference>
<keyword evidence="3" id="KW-1185">Reference proteome</keyword>
<evidence type="ECO:0000256" key="1">
    <source>
        <dbReference type="SAM" id="SignalP"/>
    </source>
</evidence>
<evidence type="ECO:0000313" key="2">
    <source>
        <dbReference type="EMBL" id="CAF4831627.1"/>
    </source>
</evidence>
<feature type="chain" id="PRO_5032413897" evidence="1">
    <location>
        <begin position="25"/>
        <end position="86"/>
    </location>
</feature>
<organism evidence="2 3">
    <name type="scientific">Rotaria socialis</name>
    <dbReference type="NCBI Taxonomy" id="392032"/>
    <lineage>
        <taxon>Eukaryota</taxon>
        <taxon>Metazoa</taxon>
        <taxon>Spiralia</taxon>
        <taxon>Gnathifera</taxon>
        <taxon>Rotifera</taxon>
        <taxon>Eurotatoria</taxon>
        <taxon>Bdelloidea</taxon>
        <taxon>Philodinida</taxon>
        <taxon>Philodinidae</taxon>
        <taxon>Rotaria</taxon>
    </lineage>
</organism>
<dbReference type="AlphaFoldDB" id="A0A821R403"/>
<sequence>MNFMKKLQSKFFFTLFGVLSYQHAENQASAENNIYFYYSSLTNSSSTHHLNLSPFIERNAPNSNTLFPSPTEMATPSSPVSLTNVY</sequence>
<comment type="caution">
    <text evidence="2">The sequence shown here is derived from an EMBL/GenBank/DDBJ whole genome shotgun (WGS) entry which is preliminary data.</text>
</comment>
<dbReference type="Proteomes" id="UP000663873">
    <property type="component" value="Unassembled WGS sequence"/>
</dbReference>
<evidence type="ECO:0000313" key="3">
    <source>
        <dbReference type="Proteomes" id="UP000663873"/>
    </source>
</evidence>
<name>A0A821R403_9BILA</name>
<proteinExistence type="predicted"/>